<dbReference type="PANTHER" id="PTHR47064">
    <property type="entry name" value="PUTATIVE (AFU_ORTHOLOGUE AFUA_1G08990)-RELATED"/>
    <property type="match status" value="1"/>
</dbReference>
<gene>
    <name evidence="2" type="ORF">PG986_005123</name>
</gene>
<dbReference type="InterPro" id="IPR052988">
    <property type="entry name" value="Oryzine_lactonohydrolase"/>
</dbReference>
<reference evidence="2 3" key="1">
    <citation type="submission" date="2023-01" db="EMBL/GenBank/DDBJ databases">
        <title>Analysis of 21 Apiospora genomes using comparative genomics revels a genus with tremendous synthesis potential of carbohydrate active enzymes and secondary metabolites.</title>
        <authorList>
            <person name="Sorensen T."/>
        </authorList>
    </citation>
    <scope>NUCLEOTIDE SEQUENCE [LARGE SCALE GENOMIC DNA]</scope>
    <source>
        <strain evidence="2 3">CBS 24483</strain>
    </source>
</reference>
<dbReference type="Pfam" id="PF08450">
    <property type="entry name" value="SGL"/>
    <property type="match status" value="1"/>
</dbReference>
<feature type="domain" description="SMP-30/Gluconolactonase/LRE-like region" evidence="1">
    <location>
        <begin position="159"/>
        <end position="318"/>
    </location>
</feature>
<dbReference type="SUPFAM" id="SSF63829">
    <property type="entry name" value="Calcium-dependent phosphotriesterase"/>
    <property type="match status" value="1"/>
</dbReference>
<evidence type="ECO:0000313" key="2">
    <source>
        <dbReference type="EMBL" id="KAK7955901.1"/>
    </source>
</evidence>
<accession>A0ABR1QI38</accession>
<comment type="caution">
    <text evidence="2">The sequence shown here is derived from an EMBL/GenBank/DDBJ whole genome shotgun (WGS) entry which is preliminary data.</text>
</comment>
<organism evidence="2 3">
    <name type="scientific">Apiospora aurea</name>
    <dbReference type="NCBI Taxonomy" id="335848"/>
    <lineage>
        <taxon>Eukaryota</taxon>
        <taxon>Fungi</taxon>
        <taxon>Dikarya</taxon>
        <taxon>Ascomycota</taxon>
        <taxon>Pezizomycotina</taxon>
        <taxon>Sordariomycetes</taxon>
        <taxon>Xylariomycetidae</taxon>
        <taxon>Amphisphaeriales</taxon>
        <taxon>Apiosporaceae</taxon>
        <taxon>Apiospora</taxon>
    </lineage>
</organism>
<dbReference type="Proteomes" id="UP001391051">
    <property type="component" value="Unassembled WGS sequence"/>
</dbReference>
<evidence type="ECO:0000313" key="3">
    <source>
        <dbReference type="Proteomes" id="UP001391051"/>
    </source>
</evidence>
<dbReference type="EMBL" id="JAQQWE010000004">
    <property type="protein sequence ID" value="KAK7955901.1"/>
    <property type="molecule type" value="Genomic_DNA"/>
</dbReference>
<name>A0ABR1QI38_9PEZI</name>
<keyword evidence="3" id="KW-1185">Reference proteome</keyword>
<protein>
    <recommendedName>
        <fullName evidence="1">SMP-30/Gluconolactonase/LRE-like region domain-containing protein</fullName>
    </recommendedName>
</protein>
<evidence type="ECO:0000259" key="1">
    <source>
        <dbReference type="Pfam" id="PF08450"/>
    </source>
</evidence>
<sequence>MRSTKTVVLASASLAAAQFTPTLSNPELANFSVIANDFSAIIGQTPSIELIQNVTEPLFHEAGVFLNGTLYVSSNRIKVASDPATADQTILLHAVTNVMSGDLASIALNPISTAQVVLPNGATQYGASGLIFTSQGSKTASGGVFVIPDPVGNPNVSVPLVTDFHGKPFNSLNDVAVNAKDGNSVWFTDPDYGHAQGVRDAPQLPNQVYRFDPATNATRAVADGFAKPNGLAFDAEFRTLYVTDTGATEAPDGAGPATIYAFDVVAEDGPFLANRRVFAYAPKGVPDGIRVDNQGNVWSGIGSGLAVWNRAGTLLGQVMIEGGAANFGFAPNGTVFVLNETKLWRVRLSGPAVLF</sequence>
<proteinExistence type="predicted"/>
<dbReference type="RefSeq" id="XP_066701207.1">
    <property type="nucleotide sequence ID" value="XM_066841345.1"/>
</dbReference>
<dbReference type="Gene3D" id="2.120.10.30">
    <property type="entry name" value="TolB, C-terminal domain"/>
    <property type="match status" value="1"/>
</dbReference>
<dbReference type="GeneID" id="92074407"/>
<dbReference type="PANTHER" id="PTHR47064:SF2">
    <property type="entry name" value="SMP-30_GLUCONOLACTONASE_LRE-LIKE REGION DOMAIN-CONTAINING PROTEIN-RELATED"/>
    <property type="match status" value="1"/>
</dbReference>
<dbReference type="InterPro" id="IPR013658">
    <property type="entry name" value="SGL"/>
</dbReference>
<dbReference type="InterPro" id="IPR011042">
    <property type="entry name" value="6-blade_b-propeller_TolB-like"/>
</dbReference>